<keyword evidence="4 15" id="KW-1003">Cell membrane</keyword>
<evidence type="ECO:0000256" key="2">
    <source>
        <dbReference type="ARBA" id="ARBA00005513"/>
    </source>
</evidence>
<keyword evidence="19" id="KW-1185">Reference proteome</keyword>
<evidence type="ECO:0000256" key="13">
    <source>
        <dbReference type="ARBA" id="ARBA00025614"/>
    </source>
</evidence>
<evidence type="ECO:0000313" key="18">
    <source>
        <dbReference type="EMBL" id="AXK84039.1"/>
    </source>
</evidence>
<dbReference type="Pfam" id="PF00430">
    <property type="entry name" value="ATP-synt_B"/>
    <property type="match status" value="1"/>
</dbReference>
<dbReference type="EMBL" id="CP031417">
    <property type="protein sequence ID" value="AXK84039.1"/>
    <property type="molecule type" value="Genomic_DNA"/>
</dbReference>
<accession>A0A346A4E2</accession>
<evidence type="ECO:0000256" key="3">
    <source>
        <dbReference type="ARBA" id="ARBA00022448"/>
    </source>
</evidence>
<evidence type="ECO:0000256" key="16">
    <source>
        <dbReference type="RuleBase" id="RU003848"/>
    </source>
</evidence>
<name>A0A346A4E2_9HYPH</name>
<comment type="function">
    <text evidence="13">Component of the F(0) channel, it forms part of the peripheral stalk, linking F(1) to F(0). The b'-subunit is a diverged and duplicated form of b found in plants and photosynthetic bacteria.</text>
</comment>
<evidence type="ECO:0000256" key="5">
    <source>
        <dbReference type="ARBA" id="ARBA00022547"/>
    </source>
</evidence>
<evidence type="ECO:0000256" key="6">
    <source>
        <dbReference type="ARBA" id="ARBA00022692"/>
    </source>
</evidence>
<dbReference type="InterPro" id="IPR050059">
    <property type="entry name" value="ATP_synthase_B_chain"/>
</dbReference>
<dbReference type="InterPro" id="IPR002146">
    <property type="entry name" value="ATP_synth_b/b'su_bac/chlpt"/>
</dbReference>
<evidence type="ECO:0000256" key="11">
    <source>
        <dbReference type="ARBA" id="ARBA00023310"/>
    </source>
</evidence>
<evidence type="ECO:0000256" key="17">
    <source>
        <dbReference type="SAM" id="Coils"/>
    </source>
</evidence>
<keyword evidence="8 15" id="KW-1133">Transmembrane helix</keyword>
<evidence type="ECO:0000256" key="12">
    <source>
        <dbReference type="ARBA" id="ARBA00025198"/>
    </source>
</evidence>
<keyword evidence="17" id="KW-0175">Coiled coil</keyword>
<comment type="subcellular location">
    <subcellularLocation>
        <location evidence="1">Cell inner membrane</location>
        <topology evidence="1">Single-pass membrane protein</topology>
    </subcellularLocation>
    <subcellularLocation>
        <location evidence="15">Cell membrane</location>
        <topology evidence="15">Single-pass membrane protein</topology>
    </subcellularLocation>
</comment>
<dbReference type="Proteomes" id="UP000254889">
    <property type="component" value="Chromosome"/>
</dbReference>
<dbReference type="GO" id="GO:0005886">
    <property type="term" value="C:plasma membrane"/>
    <property type="evidence" value="ECO:0007669"/>
    <property type="project" value="UniProtKB-SubCell"/>
</dbReference>
<keyword evidence="7 15" id="KW-0375">Hydrogen ion transport</keyword>
<evidence type="ECO:0000256" key="7">
    <source>
        <dbReference type="ARBA" id="ARBA00022781"/>
    </source>
</evidence>
<keyword evidence="5 15" id="KW-0138">CF(0)</keyword>
<feature type="coiled-coil region" evidence="17">
    <location>
        <begin position="30"/>
        <end position="100"/>
    </location>
</feature>
<dbReference type="RefSeq" id="WP_115694418.1">
    <property type="nucleotide sequence ID" value="NZ_CP031417.1"/>
</dbReference>
<comment type="subunit">
    <text evidence="14 15">F-type ATPases have 2 components, F(1) - the catalytic core - and F(0) - the membrane proton channel. F(1) has five subunits: alpha(3), beta(3), gamma(1), delta(1), epsilon(1). F(0) has three main subunits: a(1), b(2) and c(10-14). The alpha and beta chains form an alternating ring which encloses part of the gamma chain. F(1) is attached to F(0) by a central stalk formed by the gamma and epsilon chains, while a peripheral stalk is formed by the delta and b chains.</text>
</comment>
<keyword evidence="10 15" id="KW-0472">Membrane</keyword>
<keyword evidence="9 15" id="KW-0406">Ion transport</keyword>
<organism evidence="18 19">
    <name type="scientific">Pseudolabrys taiwanensis</name>
    <dbReference type="NCBI Taxonomy" id="331696"/>
    <lineage>
        <taxon>Bacteria</taxon>
        <taxon>Pseudomonadati</taxon>
        <taxon>Pseudomonadota</taxon>
        <taxon>Alphaproteobacteria</taxon>
        <taxon>Hyphomicrobiales</taxon>
        <taxon>Xanthobacteraceae</taxon>
        <taxon>Pseudolabrys</taxon>
    </lineage>
</organism>
<dbReference type="AlphaFoldDB" id="A0A346A4E2"/>
<gene>
    <name evidence="15" type="primary">atpF</name>
    <name evidence="18" type="ORF">DW352_14525</name>
</gene>
<dbReference type="KEGG" id="ptaw:DW352_14525"/>
<evidence type="ECO:0000256" key="4">
    <source>
        <dbReference type="ARBA" id="ARBA00022475"/>
    </source>
</evidence>
<sequence>MLGDAEFWVAVAFVLFVIGLGYLGVFKMVGKSLDDRAARIKEELEEARKLKDEAAQLLAEYQRKQHQAESEAQAIVTGAKEEAARMAEEAKARIEEFVARRTKMAEAKIAQAEAQAAADVRAAAAEAAVAAAERILVQETKGPLAADLIAKGIEDVRKKLN</sequence>
<comment type="function">
    <text evidence="12 15">F(1)F(0) ATP synthase produces ATP from ADP in the presence of a proton or sodium gradient. F-type ATPases consist of two structural domains, F(1) containing the extramembraneous catalytic core and F(0) containing the membrane proton channel, linked together by a central stalk and a peripheral stalk. During catalysis, ATP synthesis in the catalytic domain of F(1) is coupled via a rotary mechanism of the central stalk subunits to proton translocation.</text>
</comment>
<dbReference type="GO" id="GO:0046933">
    <property type="term" value="F:proton-transporting ATP synthase activity, rotational mechanism"/>
    <property type="evidence" value="ECO:0007669"/>
    <property type="project" value="UniProtKB-UniRule"/>
</dbReference>
<keyword evidence="6 15" id="KW-0812">Transmembrane</keyword>
<evidence type="ECO:0000256" key="9">
    <source>
        <dbReference type="ARBA" id="ARBA00023065"/>
    </source>
</evidence>
<protein>
    <recommendedName>
        <fullName evidence="15">ATP synthase subunit b</fullName>
    </recommendedName>
    <alternativeName>
        <fullName evidence="15">ATP synthase F(0) sector subunit b</fullName>
    </alternativeName>
    <alternativeName>
        <fullName evidence="15">ATPase subunit I</fullName>
    </alternativeName>
    <alternativeName>
        <fullName evidence="15">F-type ATPase subunit b</fullName>
        <shortName evidence="15">F-ATPase subunit b</shortName>
    </alternativeName>
</protein>
<dbReference type="GO" id="GO:0016787">
    <property type="term" value="F:hydrolase activity"/>
    <property type="evidence" value="ECO:0007669"/>
    <property type="project" value="UniProtKB-KW"/>
</dbReference>
<comment type="similarity">
    <text evidence="2 15 16">Belongs to the ATPase B chain family.</text>
</comment>
<dbReference type="CDD" id="cd06503">
    <property type="entry name" value="ATP-synt_Fo_b"/>
    <property type="match status" value="1"/>
</dbReference>
<dbReference type="OrthoDB" id="8479836at2"/>
<dbReference type="HAMAP" id="MF_01398">
    <property type="entry name" value="ATP_synth_b_bprime"/>
    <property type="match status" value="1"/>
</dbReference>
<dbReference type="GO" id="GO:0045259">
    <property type="term" value="C:proton-transporting ATP synthase complex"/>
    <property type="evidence" value="ECO:0007669"/>
    <property type="project" value="UniProtKB-KW"/>
</dbReference>
<dbReference type="PANTHER" id="PTHR33445">
    <property type="entry name" value="ATP SYNTHASE SUBUNIT B', CHLOROPLASTIC"/>
    <property type="match status" value="1"/>
</dbReference>
<keyword evidence="18" id="KW-0378">Hydrolase</keyword>
<evidence type="ECO:0000313" key="19">
    <source>
        <dbReference type="Proteomes" id="UP000254889"/>
    </source>
</evidence>
<proteinExistence type="inferred from homology"/>
<evidence type="ECO:0000256" key="15">
    <source>
        <dbReference type="HAMAP-Rule" id="MF_01398"/>
    </source>
</evidence>
<keyword evidence="3 15" id="KW-0813">Transport</keyword>
<dbReference type="PANTHER" id="PTHR33445:SF1">
    <property type="entry name" value="ATP SYNTHASE SUBUNIT B"/>
    <property type="match status" value="1"/>
</dbReference>
<keyword evidence="11 15" id="KW-0066">ATP synthesis</keyword>
<evidence type="ECO:0000256" key="10">
    <source>
        <dbReference type="ARBA" id="ARBA00023136"/>
    </source>
</evidence>
<feature type="transmembrane region" description="Helical" evidence="15">
    <location>
        <begin position="6"/>
        <end position="26"/>
    </location>
</feature>
<reference evidence="18 19" key="1">
    <citation type="submission" date="2018-07" db="EMBL/GenBank/DDBJ databases">
        <authorList>
            <person name="Quirk P.G."/>
            <person name="Krulwich T.A."/>
        </authorList>
    </citation>
    <scope>NUCLEOTIDE SEQUENCE [LARGE SCALE GENOMIC DNA]</scope>
    <source>
        <strain evidence="18 19">CC-BB4</strain>
    </source>
</reference>
<evidence type="ECO:0000256" key="1">
    <source>
        <dbReference type="ARBA" id="ARBA00004377"/>
    </source>
</evidence>
<dbReference type="GO" id="GO:0046961">
    <property type="term" value="F:proton-transporting ATPase activity, rotational mechanism"/>
    <property type="evidence" value="ECO:0007669"/>
    <property type="project" value="TreeGrafter"/>
</dbReference>
<evidence type="ECO:0000256" key="14">
    <source>
        <dbReference type="ARBA" id="ARBA00025830"/>
    </source>
</evidence>
<evidence type="ECO:0000256" key="8">
    <source>
        <dbReference type="ARBA" id="ARBA00022989"/>
    </source>
</evidence>